<dbReference type="Pfam" id="PF00929">
    <property type="entry name" value="RNase_T"/>
    <property type="match status" value="1"/>
</dbReference>
<dbReference type="SMART" id="SM00479">
    <property type="entry name" value="EXOIII"/>
    <property type="match status" value="1"/>
</dbReference>
<accession>A0ABT0PGZ8</accession>
<dbReference type="NCBIfam" id="NF006601">
    <property type="entry name" value="PRK09145.1"/>
    <property type="match status" value="1"/>
</dbReference>
<dbReference type="InterPro" id="IPR036397">
    <property type="entry name" value="RNaseH_sf"/>
</dbReference>
<keyword evidence="2 4" id="KW-0269">Exonuclease</keyword>
<dbReference type="RefSeq" id="WP_249699884.1">
    <property type="nucleotide sequence ID" value="NZ_JAMFLX010000015.1"/>
</dbReference>
<evidence type="ECO:0000256" key="1">
    <source>
        <dbReference type="ARBA" id="ARBA00022722"/>
    </source>
</evidence>
<dbReference type="PANTHER" id="PTHR30231:SF7">
    <property type="entry name" value="BLR4117 PROTEIN"/>
    <property type="match status" value="1"/>
</dbReference>
<evidence type="ECO:0000259" key="3">
    <source>
        <dbReference type="SMART" id="SM00479"/>
    </source>
</evidence>
<keyword evidence="5" id="KW-1185">Reference proteome</keyword>
<feature type="domain" description="Exonuclease" evidence="3">
    <location>
        <begin position="36"/>
        <end position="204"/>
    </location>
</feature>
<dbReference type="InterPro" id="IPR013520">
    <property type="entry name" value="Ribonucl_H"/>
</dbReference>
<evidence type="ECO:0000313" key="4">
    <source>
        <dbReference type="EMBL" id="MCL6270629.1"/>
    </source>
</evidence>
<sequence length="204" mass="23760">METAITEKLRYSWLNFQNRRQYADFQRLFGPVPEDELISLDLETSSLDPDTNEILEIAAIPVQGRKVFPGKALVLRVQPEKELNPDSVPVHQIRGKDLENALQPKDALEQLLSFIGRRPLVGYNIRFDQKILSRYCQTYFGFKLPNAIRELSHRYYRKKLHSQPEHITDLRFEKICEDLDIPVLERHTAKGDALTVALAWLKMM</sequence>
<dbReference type="SUPFAM" id="SSF53098">
    <property type="entry name" value="Ribonuclease H-like"/>
    <property type="match status" value="1"/>
</dbReference>
<organism evidence="4 5">
    <name type="scientific">Parendozoicomonas callyspongiae</name>
    <dbReference type="NCBI Taxonomy" id="2942213"/>
    <lineage>
        <taxon>Bacteria</taxon>
        <taxon>Pseudomonadati</taxon>
        <taxon>Pseudomonadota</taxon>
        <taxon>Gammaproteobacteria</taxon>
        <taxon>Oceanospirillales</taxon>
        <taxon>Endozoicomonadaceae</taxon>
        <taxon>Parendozoicomonas</taxon>
    </lineage>
</organism>
<proteinExistence type="predicted"/>
<evidence type="ECO:0000256" key="2">
    <source>
        <dbReference type="ARBA" id="ARBA00022839"/>
    </source>
</evidence>
<gene>
    <name evidence="4" type="ORF">M3P05_11905</name>
</gene>
<keyword evidence="2 4" id="KW-0378">Hydrolase</keyword>
<protein>
    <submittedName>
        <fullName evidence="4">3'-5' exonuclease</fullName>
    </submittedName>
</protein>
<dbReference type="Proteomes" id="UP001203338">
    <property type="component" value="Unassembled WGS sequence"/>
</dbReference>
<evidence type="ECO:0000313" key="5">
    <source>
        <dbReference type="Proteomes" id="UP001203338"/>
    </source>
</evidence>
<keyword evidence="1" id="KW-0540">Nuclease</keyword>
<dbReference type="GO" id="GO:0004527">
    <property type="term" value="F:exonuclease activity"/>
    <property type="evidence" value="ECO:0007669"/>
    <property type="project" value="UniProtKB-KW"/>
</dbReference>
<dbReference type="Gene3D" id="3.30.420.10">
    <property type="entry name" value="Ribonuclease H-like superfamily/Ribonuclease H"/>
    <property type="match status" value="1"/>
</dbReference>
<reference evidence="4 5" key="1">
    <citation type="submission" date="2022-05" db="EMBL/GenBank/DDBJ databases">
        <authorList>
            <person name="Park J.-S."/>
        </authorList>
    </citation>
    <scope>NUCLEOTIDE SEQUENCE [LARGE SCALE GENOMIC DNA]</scope>
    <source>
        <strain evidence="4 5">2012CJ34-2</strain>
    </source>
</reference>
<dbReference type="EMBL" id="JAMFLX010000015">
    <property type="protein sequence ID" value="MCL6270629.1"/>
    <property type="molecule type" value="Genomic_DNA"/>
</dbReference>
<name>A0ABT0PGZ8_9GAMM</name>
<comment type="caution">
    <text evidence="4">The sequence shown here is derived from an EMBL/GenBank/DDBJ whole genome shotgun (WGS) entry which is preliminary data.</text>
</comment>
<dbReference type="PANTHER" id="PTHR30231">
    <property type="entry name" value="DNA POLYMERASE III SUBUNIT EPSILON"/>
    <property type="match status" value="1"/>
</dbReference>
<dbReference type="CDD" id="cd06127">
    <property type="entry name" value="DEDDh"/>
    <property type="match status" value="1"/>
</dbReference>
<dbReference type="InterPro" id="IPR012337">
    <property type="entry name" value="RNaseH-like_sf"/>
</dbReference>